<dbReference type="SUPFAM" id="SSF56801">
    <property type="entry name" value="Acetyl-CoA synthetase-like"/>
    <property type="match status" value="1"/>
</dbReference>
<dbReference type="GO" id="GO:0031177">
    <property type="term" value="F:phosphopantetheine binding"/>
    <property type="evidence" value="ECO:0007669"/>
    <property type="project" value="InterPro"/>
</dbReference>
<proteinExistence type="predicted"/>
<dbReference type="PROSITE" id="PS00455">
    <property type="entry name" value="AMP_BINDING"/>
    <property type="match status" value="1"/>
</dbReference>
<sequence>MKATRAFKRAEFDLLLNQKSSINSIIRCLPDLILHNALHNPGHLFCIHTTHSPEISHSQFEFTGVTFAELARAVEECCAWILANVPGVHAAEVDKDGSIRKSRPLALFMESDLGLFIHLVASLTLNIPCLLLSVRLHHNAIHHLIGEVDAASIIVSSRTRSTIEGLECDAGRLEASVIVAASLKDVLPASRPASSESNPFARIRSCRSLVRENDRDVLILHSSGTTGLPKAIHLAHRYLLGYAACHLFPIDEDVSSQGWNLSTLPLFHGFGTLAPCLALSVGLPVCMPPSSTIPSGSLVASLLKYRDITSLMTVPTILEEISHIVQFESVACELAKLDFVVVGGGGIKMSVGQKLQSRNVQLLNHFGATELGALAPIFRPDKSYDWRYLRLRTDLGLKLIPSDCEGRSPRGCKLIGYPFAWDAEFELQDRLEFNPLKPGSEVRILGRNDDVIVLATGEKVLPYRLEQTLEEHPLIRRAVVFGNGQFEIGVLVEPFNSTTDPSHGFIDMIWPKVVEGNKLMDSHAQISTKAAVLVKPTDKDIPLSDKGSPQRQEVYSVFESEIDDVYAKLDLGDANGTAISFDLQNLEQSLRNVVQECLPLLLKPGTWGDDVDFIHLGMNSLQATRLRRMLTASLRQSQHQLYGRQDLPSDFIYSHPSIWKLAEALRGSTSNSISQTRVTEIMKRLATEHSIRRDDFSSAHEESVVLLTGSSGSLGSHLLQQLCNNPEVSSVICMVRLGSDTSTGRSRDELEARQQKAFHDRGILLTKEMWSKIEFVPWQVGADFLGLSEDVFHGLSSRVTHIFHGAWLMDFKVKLPSFEPQIKAVRDLIELGRAAHKTRPRIKPRVILASSIAAVGGYSSKRKSVMVPEMIMEEPDCTLPMGYAEAKWICEKVMQSACELCKDEVEPIIVRIGQLSGSQNMGCWSSKEHIPALIRASQIIGAMPDISGTCSWIPVDQAARVVSDVLLGCGKRDLVYHLENPVRQPWADVCSVIERHLSLPSSQRLPFTEWLGRVVATEENPPELIDFLENHFLLVSTGNLVLDTARTRMVSRHLRCTNGIEIGTIELYLEFWKSVGLLK</sequence>
<dbReference type="InterPro" id="IPR020806">
    <property type="entry name" value="PKS_PP-bd"/>
</dbReference>
<comment type="caution">
    <text evidence="4">The sequence shown here is derived from an EMBL/GenBank/DDBJ whole genome shotgun (WGS) entry which is preliminary data.</text>
</comment>
<dbReference type="SUPFAM" id="SSF51735">
    <property type="entry name" value="NAD(P)-binding Rossmann-fold domains"/>
    <property type="match status" value="1"/>
</dbReference>
<dbReference type="InterPro" id="IPR051414">
    <property type="entry name" value="Adenylate-forming_Reductase"/>
</dbReference>
<dbReference type="InterPro" id="IPR042099">
    <property type="entry name" value="ANL_N_sf"/>
</dbReference>
<dbReference type="OrthoDB" id="329835at2759"/>
<dbReference type="PANTHER" id="PTHR43439">
    <property type="entry name" value="PHENYLACETATE-COENZYME A LIGASE"/>
    <property type="match status" value="1"/>
</dbReference>
<dbReference type="Pfam" id="PF00501">
    <property type="entry name" value="AMP-binding"/>
    <property type="match status" value="1"/>
</dbReference>
<dbReference type="Proteomes" id="UP000606974">
    <property type="component" value="Unassembled WGS sequence"/>
</dbReference>
<evidence type="ECO:0000256" key="1">
    <source>
        <dbReference type="ARBA" id="ARBA00022450"/>
    </source>
</evidence>
<gene>
    <name evidence="4" type="ORF">GJ744_001886</name>
</gene>
<evidence type="ECO:0000313" key="5">
    <source>
        <dbReference type="Proteomes" id="UP000606974"/>
    </source>
</evidence>
<dbReference type="AlphaFoldDB" id="A0A8H7ANC7"/>
<dbReference type="PROSITE" id="PS50075">
    <property type="entry name" value="CARRIER"/>
    <property type="match status" value="1"/>
</dbReference>
<dbReference type="InterPro" id="IPR013120">
    <property type="entry name" value="FAR_NAD-bd"/>
</dbReference>
<dbReference type="Pfam" id="PF23562">
    <property type="entry name" value="AMP-binding_C_3"/>
    <property type="match status" value="1"/>
</dbReference>
<name>A0A8H7ANC7_9EURO</name>
<dbReference type="InterPro" id="IPR000873">
    <property type="entry name" value="AMP-dep_synth/lig_dom"/>
</dbReference>
<keyword evidence="2" id="KW-0597">Phosphoprotein</keyword>
<evidence type="ECO:0000259" key="3">
    <source>
        <dbReference type="PROSITE" id="PS50075"/>
    </source>
</evidence>
<evidence type="ECO:0000313" key="4">
    <source>
        <dbReference type="EMBL" id="KAF7512318.1"/>
    </source>
</evidence>
<dbReference type="Pfam" id="PF07993">
    <property type="entry name" value="NAD_binding_4"/>
    <property type="match status" value="1"/>
</dbReference>
<dbReference type="Gene3D" id="1.10.1200.10">
    <property type="entry name" value="ACP-like"/>
    <property type="match status" value="1"/>
</dbReference>
<dbReference type="EMBL" id="JAACFV010000013">
    <property type="protein sequence ID" value="KAF7512318.1"/>
    <property type="molecule type" value="Genomic_DNA"/>
</dbReference>
<keyword evidence="5" id="KW-1185">Reference proteome</keyword>
<accession>A0A8H7ANC7</accession>
<organism evidence="4 5">
    <name type="scientific">Endocarpon pusillum</name>
    <dbReference type="NCBI Taxonomy" id="364733"/>
    <lineage>
        <taxon>Eukaryota</taxon>
        <taxon>Fungi</taxon>
        <taxon>Dikarya</taxon>
        <taxon>Ascomycota</taxon>
        <taxon>Pezizomycotina</taxon>
        <taxon>Eurotiomycetes</taxon>
        <taxon>Chaetothyriomycetidae</taxon>
        <taxon>Verrucariales</taxon>
        <taxon>Verrucariaceae</taxon>
        <taxon>Endocarpon</taxon>
    </lineage>
</organism>
<dbReference type="SMART" id="SM00823">
    <property type="entry name" value="PKS_PP"/>
    <property type="match status" value="1"/>
</dbReference>
<dbReference type="PROSITE" id="PS00012">
    <property type="entry name" value="PHOSPHOPANTETHEINE"/>
    <property type="match status" value="1"/>
</dbReference>
<keyword evidence="1" id="KW-0596">Phosphopantetheine</keyword>
<dbReference type="InterPro" id="IPR006162">
    <property type="entry name" value="Ppantetheine_attach_site"/>
</dbReference>
<dbReference type="Gene3D" id="3.40.50.12780">
    <property type="entry name" value="N-terminal domain of ligase-like"/>
    <property type="match status" value="1"/>
</dbReference>
<protein>
    <recommendedName>
        <fullName evidence="3">Carrier domain-containing protein</fullName>
    </recommendedName>
</protein>
<dbReference type="InterPro" id="IPR036736">
    <property type="entry name" value="ACP-like_sf"/>
</dbReference>
<reference evidence="4" key="1">
    <citation type="submission" date="2020-02" db="EMBL/GenBank/DDBJ databases">
        <authorList>
            <person name="Palmer J.M."/>
        </authorList>
    </citation>
    <scope>NUCLEOTIDE SEQUENCE</scope>
    <source>
        <strain evidence="4">EPUS1.4</strain>
        <tissue evidence="4">Thallus</tissue>
    </source>
</reference>
<feature type="domain" description="Carrier" evidence="3">
    <location>
        <begin position="584"/>
        <end position="669"/>
    </location>
</feature>
<evidence type="ECO:0000256" key="2">
    <source>
        <dbReference type="ARBA" id="ARBA00022553"/>
    </source>
</evidence>
<dbReference type="InterPro" id="IPR009081">
    <property type="entry name" value="PP-bd_ACP"/>
</dbReference>
<dbReference type="SUPFAM" id="SSF47336">
    <property type="entry name" value="ACP-like"/>
    <property type="match status" value="1"/>
</dbReference>
<dbReference type="Gene3D" id="3.40.50.720">
    <property type="entry name" value="NAD(P)-binding Rossmann-like Domain"/>
    <property type="match status" value="1"/>
</dbReference>
<dbReference type="InterPro" id="IPR020845">
    <property type="entry name" value="AMP-binding_CS"/>
</dbReference>
<dbReference type="PANTHER" id="PTHR43439:SF2">
    <property type="entry name" value="ENZYME, PUTATIVE (JCVI)-RELATED"/>
    <property type="match status" value="1"/>
</dbReference>
<dbReference type="InterPro" id="IPR036291">
    <property type="entry name" value="NAD(P)-bd_dom_sf"/>
</dbReference>